<evidence type="ECO:0000256" key="13">
    <source>
        <dbReference type="SAM" id="SignalP"/>
    </source>
</evidence>
<dbReference type="Pfam" id="PF00593">
    <property type="entry name" value="TonB_dep_Rec_b-barrel"/>
    <property type="match status" value="1"/>
</dbReference>
<dbReference type="Gene3D" id="2.40.170.20">
    <property type="entry name" value="TonB-dependent receptor, beta-barrel domain"/>
    <property type="match status" value="1"/>
</dbReference>
<dbReference type="EMBL" id="JAEMUH010000015">
    <property type="protein sequence ID" value="MBJ7552016.1"/>
    <property type="molecule type" value="Genomic_DNA"/>
</dbReference>
<evidence type="ECO:0000256" key="1">
    <source>
        <dbReference type="ARBA" id="ARBA00004571"/>
    </source>
</evidence>
<keyword evidence="6" id="KW-0408">Iron</keyword>
<evidence type="ECO:0000256" key="10">
    <source>
        <dbReference type="ARBA" id="ARBA00023237"/>
    </source>
</evidence>
<evidence type="ECO:0000256" key="6">
    <source>
        <dbReference type="ARBA" id="ARBA00023004"/>
    </source>
</evidence>
<dbReference type="SUPFAM" id="SSF56935">
    <property type="entry name" value="Porins"/>
    <property type="match status" value="1"/>
</dbReference>
<keyword evidence="8 12" id="KW-0798">TonB box</keyword>
<dbReference type="PANTHER" id="PTHR32552">
    <property type="entry name" value="FERRICHROME IRON RECEPTOR-RELATED"/>
    <property type="match status" value="1"/>
</dbReference>
<dbReference type="InterPro" id="IPR000531">
    <property type="entry name" value="Beta-barrel_TonB"/>
</dbReference>
<feature type="chain" id="PRO_5047250177" evidence="13">
    <location>
        <begin position="27"/>
        <end position="669"/>
    </location>
</feature>
<evidence type="ECO:0000256" key="3">
    <source>
        <dbReference type="ARBA" id="ARBA00022452"/>
    </source>
</evidence>
<evidence type="ECO:0000256" key="8">
    <source>
        <dbReference type="ARBA" id="ARBA00023077"/>
    </source>
</evidence>
<proteinExistence type="inferred from homology"/>
<dbReference type="InterPro" id="IPR012910">
    <property type="entry name" value="Plug_dom"/>
</dbReference>
<feature type="domain" description="TonB-dependent receptor plug" evidence="15">
    <location>
        <begin position="49"/>
        <end position="155"/>
    </location>
</feature>
<keyword evidence="5 11" id="KW-0812">Transmembrane</keyword>
<feature type="signal peptide" evidence="13">
    <location>
        <begin position="1"/>
        <end position="26"/>
    </location>
</feature>
<sequence>MKIETLNPTLKSRALVMCVISFNVMAADDSANSSLPIMMVTADKVEQPQTETSRNVTKVYGEDLQQSGVDSLDQLEGIVSGLNFQPFGQSGVNSPVIRGVTSNMNAFSSSVLLLVDGVPTLMAQGFDSSFVDVKSVEVARGPQTAVYGHNAETGVISIVSNDLDETERTELSFGVGSRNKHTVGFLTSQELSPNTLYASVSGEYVEQDGFIDQDTTGGKADDREHYNLNTGLKWVASDQTDMTIRFRSVDYDDGAALWGSATTENIGVSSGTDSWNRSSGQSLSFKVNHTNDSGIHFSSITAYNDYSDDVQQDTDFQTSEVGYIARDNRFKTFSQEFKMDGENQGNSWLFGGYFEQQDYDLRAISQSYYYGLSDLRTKQEGSTYALFGNISKPLISTWSLSGGARIARDKVKITPESSYSREDGWTNFTPQITIKDQYRKNHQFYLSYSEGVRTGGFNSTTASANYREYDPETVHSIEMGLKGENLTRSVQYAVAAYHMEIDDMQVMQMPSVGVIYLTNAAEATSDGVELSLNYLLSSNWQLQTGIAWNRTRFDDYTYGSSDYSGNTNPFAPEWNGHVTLRYDDDEDWNVMVSTVYNSKVYLDAGNNYQQDGYNLINLSASYPLSERASLSGYINNLADKEYNAVGYQNGYVTVYSPPREIGLKFTMRL</sequence>
<dbReference type="RefSeq" id="WP_199463602.1">
    <property type="nucleotide sequence ID" value="NZ_JAEMUH010000015.1"/>
</dbReference>
<evidence type="ECO:0000256" key="11">
    <source>
        <dbReference type="PROSITE-ProRule" id="PRU01360"/>
    </source>
</evidence>
<evidence type="ECO:0000259" key="15">
    <source>
        <dbReference type="Pfam" id="PF07715"/>
    </source>
</evidence>
<feature type="domain" description="TonB-dependent receptor-like beta-barrel" evidence="14">
    <location>
        <begin position="230"/>
        <end position="637"/>
    </location>
</feature>
<name>A0ABS0ZEB6_9GAMM</name>
<dbReference type="PANTHER" id="PTHR32552:SF81">
    <property type="entry name" value="TONB-DEPENDENT OUTER MEMBRANE RECEPTOR"/>
    <property type="match status" value="1"/>
</dbReference>
<dbReference type="PROSITE" id="PS52016">
    <property type="entry name" value="TONB_DEPENDENT_REC_3"/>
    <property type="match status" value="1"/>
</dbReference>
<evidence type="ECO:0000256" key="2">
    <source>
        <dbReference type="ARBA" id="ARBA00022448"/>
    </source>
</evidence>
<evidence type="ECO:0000256" key="12">
    <source>
        <dbReference type="RuleBase" id="RU003357"/>
    </source>
</evidence>
<evidence type="ECO:0000259" key="14">
    <source>
        <dbReference type="Pfam" id="PF00593"/>
    </source>
</evidence>
<accession>A0ABS0ZEB6</accession>
<evidence type="ECO:0000256" key="4">
    <source>
        <dbReference type="ARBA" id="ARBA00022496"/>
    </source>
</evidence>
<evidence type="ECO:0000256" key="9">
    <source>
        <dbReference type="ARBA" id="ARBA00023136"/>
    </source>
</evidence>
<evidence type="ECO:0000256" key="5">
    <source>
        <dbReference type="ARBA" id="ARBA00022692"/>
    </source>
</evidence>
<gene>
    <name evidence="16" type="ORF">JHD44_15105</name>
</gene>
<keyword evidence="7" id="KW-0406">Ion transport</keyword>
<comment type="caution">
    <text evidence="16">The sequence shown here is derived from an EMBL/GenBank/DDBJ whole genome shotgun (WGS) entry which is preliminary data.</text>
</comment>
<keyword evidence="10 11" id="KW-0998">Cell outer membrane</keyword>
<protein>
    <submittedName>
        <fullName evidence="16">TonB-dependent receptor</fullName>
    </submittedName>
</protein>
<keyword evidence="3 11" id="KW-1134">Transmembrane beta strand</keyword>
<dbReference type="Pfam" id="PF07715">
    <property type="entry name" value="Plug"/>
    <property type="match status" value="1"/>
</dbReference>
<dbReference type="InterPro" id="IPR039426">
    <property type="entry name" value="TonB-dep_rcpt-like"/>
</dbReference>
<evidence type="ECO:0000313" key="16">
    <source>
        <dbReference type="EMBL" id="MBJ7552016.1"/>
    </source>
</evidence>
<keyword evidence="4" id="KW-0410">Iron transport</keyword>
<keyword evidence="9 11" id="KW-0472">Membrane</keyword>
<evidence type="ECO:0000256" key="7">
    <source>
        <dbReference type="ARBA" id="ARBA00023065"/>
    </source>
</evidence>
<comment type="similarity">
    <text evidence="11 12">Belongs to the TonB-dependent receptor family.</text>
</comment>
<organism evidence="16 17">
    <name type="scientific">Marinomonas ostreistagni</name>
    <dbReference type="NCBI Taxonomy" id="359209"/>
    <lineage>
        <taxon>Bacteria</taxon>
        <taxon>Pseudomonadati</taxon>
        <taxon>Pseudomonadota</taxon>
        <taxon>Gammaproteobacteria</taxon>
        <taxon>Oceanospirillales</taxon>
        <taxon>Oceanospirillaceae</taxon>
        <taxon>Marinomonas</taxon>
    </lineage>
</organism>
<evidence type="ECO:0000313" key="17">
    <source>
        <dbReference type="Proteomes" id="UP000598488"/>
    </source>
</evidence>
<reference evidence="16 17" key="1">
    <citation type="submission" date="2020-12" db="EMBL/GenBank/DDBJ databases">
        <title>Comparative genome analysis of fungal antagonists Marinomonas ostreistagni 398 and M. spartinae 468.</title>
        <authorList>
            <person name="Fields J.L."/>
            <person name="Mavrodi O.V."/>
            <person name="Biber P.D."/>
            <person name="Indest K.J."/>
            <person name="Mavrodi D.V."/>
        </authorList>
    </citation>
    <scope>NUCLEOTIDE SEQUENCE [LARGE SCALE GENOMIC DNA]</scope>
    <source>
        <strain evidence="16 17">USM7</strain>
    </source>
</reference>
<dbReference type="CDD" id="cd01347">
    <property type="entry name" value="ligand_gated_channel"/>
    <property type="match status" value="1"/>
</dbReference>
<keyword evidence="16" id="KW-0675">Receptor</keyword>
<comment type="subcellular location">
    <subcellularLocation>
        <location evidence="1 11">Cell outer membrane</location>
        <topology evidence="1 11">Multi-pass membrane protein</topology>
    </subcellularLocation>
</comment>
<keyword evidence="2 11" id="KW-0813">Transport</keyword>
<dbReference type="Proteomes" id="UP000598488">
    <property type="component" value="Unassembled WGS sequence"/>
</dbReference>
<keyword evidence="17" id="KW-1185">Reference proteome</keyword>
<keyword evidence="13" id="KW-0732">Signal</keyword>
<dbReference type="InterPro" id="IPR036942">
    <property type="entry name" value="Beta-barrel_TonB_sf"/>
</dbReference>